<evidence type="ECO:0000313" key="3">
    <source>
        <dbReference type="EMBL" id="GFN98384.1"/>
    </source>
</evidence>
<dbReference type="AlphaFoldDB" id="A0AAV3ZTD8"/>
<name>A0AAV3ZTD8_9GAST</name>
<evidence type="ECO:0000313" key="4">
    <source>
        <dbReference type="Proteomes" id="UP000735302"/>
    </source>
</evidence>
<evidence type="ECO:0000256" key="2">
    <source>
        <dbReference type="SAM" id="MobiDB-lite"/>
    </source>
</evidence>
<feature type="coiled-coil region" evidence="1">
    <location>
        <begin position="420"/>
        <end position="447"/>
    </location>
</feature>
<comment type="caution">
    <text evidence="3">The sequence shown here is derived from an EMBL/GenBank/DDBJ whole genome shotgun (WGS) entry which is preliminary data.</text>
</comment>
<evidence type="ECO:0000256" key="1">
    <source>
        <dbReference type="SAM" id="Coils"/>
    </source>
</evidence>
<reference evidence="3 4" key="1">
    <citation type="journal article" date="2021" name="Elife">
        <title>Chloroplast acquisition without the gene transfer in kleptoplastic sea slugs, Plakobranchus ocellatus.</title>
        <authorList>
            <person name="Maeda T."/>
            <person name="Takahashi S."/>
            <person name="Yoshida T."/>
            <person name="Shimamura S."/>
            <person name="Takaki Y."/>
            <person name="Nagai Y."/>
            <person name="Toyoda A."/>
            <person name="Suzuki Y."/>
            <person name="Arimoto A."/>
            <person name="Ishii H."/>
            <person name="Satoh N."/>
            <person name="Nishiyama T."/>
            <person name="Hasebe M."/>
            <person name="Maruyama T."/>
            <person name="Minagawa J."/>
            <person name="Obokata J."/>
            <person name="Shigenobu S."/>
        </authorList>
    </citation>
    <scope>NUCLEOTIDE SEQUENCE [LARGE SCALE GENOMIC DNA]</scope>
</reference>
<sequence>MEPENSTFHNVGQHGDIGSEPEKEPLAFNIHEDKLSPQTAEVVKAIQKLAETLLFHWKTFPIVPPASITEQKAMVSTSETGDYQGAVSFKDLFKAPTFDELEAVAMDENGKLKKLNSEQLALIKSTGFGAVSFKDLFKAPTFDELEAVAMDENGKLKKLNSEQLALIKSTGEFNVASLNFKGQYHRWRLSKLLQKGSERTRNTFLGDVARSLSLLIIAAKDRFCSNTFSLKDAAKGWAAGLCSLLDIVIGVPSTSPGDVCQKLHEERMRYLVAELDIKPNLKRELTAYCNYIKSYCQNQQAGSVKPSKPRPPPIPYKYQTPKGQDIDLRLFSKDLMNNSIVVLTTILERQSKGWHIQMRTKLIRYYQGQNLSNEEISKRVTADIMSHYLDKVFTAITNNEELEGLQAGLGALLVDQAKSVLAMLKAEQNLQQKMDEHKEKLSHHLKKTFPIKSRISTWMRRQIQDFEQEFSRQNVWTAHEDAISLCEEEGLAQAVYFLRRDLNFIKERETILRKELARVKIPTREFVFSSKIWLPYNWVVHRTDELGVSEIITTVIKDSPPPLKGPSSSAQTIVSYWVDKSVDRVTSTRYPFWRWWNFLHRAWANTWNVIYFLGILVPWCSPLGLRALLWPAAFVPDLELSQAD</sequence>
<dbReference type="PANTHER" id="PTHR37686">
    <property type="entry name" value="LD36006P"/>
    <property type="match status" value="1"/>
</dbReference>
<keyword evidence="4" id="KW-1185">Reference proteome</keyword>
<dbReference type="InterPro" id="IPR057435">
    <property type="entry name" value="Lips"/>
</dbReference>
<dbReference type="Proteomes" id="UP000735302">
    <property type="component" value="Unassembled WGS sequence"/>
</dbReference>
<gene>
    <name evidence="3" type="ORF">PoB_002489000</name>
</gene>
<dbReference type="Pfam" id="PF25228">
    <property type="entry name" value="Lips"/>
    <property type="match status" value="2"/>
</dbReference>
<organism evidence="3 4">
    <name type="scientific">Plakobranchus ocellatus</name>
    <dbReference type="NCBI Taxonomy" id="259542"/>
    <lineage>
        <taxon>Eukaryota</taxon>
        <taxon>Metazoa</taxon>
        <taxon>Spiralia</taxon>
        <taxon>Lophotrochozoa</taxon>
        <taxon>Mollusca</taxon>
        <taxon>Gastropoda</taxon>
        <taxon>Heterobranchia</taxon>
        <taxon>Euthyneura</taxon>
        <taxon>Panpulmonata</taxon>
        <taxon>Sacoglossa</taxon>
        <taxon>Placobranchoidea</taxon>
        <taxon>Plakobranchidae</taxon>
        <taxon>Plakobranchus</taxon>
    </lineage>
</organism>
<accession>A0AAV3ZTD8</accession>
<protein>
    <submittedName>
        <fullName evidence="3">Gmk_0 protein</fullName>
    </submittedName>
</protein>
<feature type="region of interest" description="Disordered" evidence="2">
    <location>
        <begin position="1"/>
        <end position="22"/>
    </location>
</feature>
<dbReference type="EMBL" id="BLXT01002845">
    <property type="protein sequence ID" value="GFN98384.1"/>
    <property type="molecule type" value="Genomic_DNA"/>
</dbReference>
<proteinExistence type="predicted"/>
<dbReference type="PANTHER" id="PTHR37686:SF1">
    <property type="entry name" value="LD36006P"/>
    <property type="match status" value="1"/>
</dbReference>
<feature type="non-terminal residue" evidence="3">
    <location>
        <position position="644"/>
    </location>
</feature>
<keyword evidence="1" id="KW-0175">Coiled coil</keyword>
<feature type="compositionally biased region" description="Polar residues" evidence="2">
    <location>
        <begin position="1"/>
        <end position="10"/>
    </location>
</feature>